<proteinExistence type="predicted"/>
<dbReference type="SUPFAM" id="SSF47459">
    <property type="entry name" value="HLH, helix-loop-helix DNA-binding domain"/>
    <property type="match status" value="1"/>
</dbReference>
<dbReference type="GO" id="GO:0005634">
    <property type="term" value="C:nucleus"/>
    <property type="evidence" value="ECO:0007669"/>
    <property type="project" value="UniProtKB-SubCell"/>
</dbReference>
<evidence type="ECO:0000259" key="6">
    <source>
        <dbReference type="PROSITE" id="PS50888"/>
    </source>
</evidence>
<organism evidence="7 8">
    <name type="scientific">Olea europaea subsp. europaea</name>
    <dbReference type="NCBI Taxonomy" id="158383"/>
    <lineage>
        <taxon>Eukaryota</taxon>
        <taxon>Viridiplantae</taxon>
        <taxon>Streptophyta</taxon>
        <taxon>Embryophyta</taxon>
        <taxon>Tracheophyta</taxon>
        <taxon>Spermatophyta</taxon>
        <taxon>Magnoliopsida</taxon>
        <taxon>eudicotyledons</taxon>
        <taxon>Gunneridae</taxon>
        <taxon>Pentapetalae</taxon>
        <taxon>asterids</taxon>
        <taxon>lamiids</taxon>
        <taxon>Lamiales</taxon>
        <taxon>Oleaceae</taxon>
        <taxon>Oleeae</taxon>
        <taxon>Olea</taxon>
    </lineage>
</organism>
<keyword evidence="5" id="KW-0539">Nucleus</keyword>
<dbReference type="Proteomes" id="UP000594638">
    <property type="component" value="Unassembled WGS sequence"/>
</dbReference>
<gene>
    <name evidence="7" type="ORF">OLEA9_A116618</name>
</gene>
<dbReference type="AlphaFoldDB" id="A0A8S0T1R2"/>
<dbReference type="GO" id="GO:0000981">
    <property type="term" value="F:DNA-binding transcription factor activity, RNA polymerase II-specific"/>
    <property type="evidence" value="ECO:0007669"/>
    <property type="project" value="TreeGrafter"/>
</dbReference>
<comment type="caution">
    <text evidence="7">The sequence shown here is derived from an EMBL/GenBank/DDBJ whole genome shotgun (WGS) entry which is preliminary data.</text>
</comment>
<evidence type="ECO:0000256" key="4">
    <source>
        <dbReference type="ARBA" id="ARBA00023163"/>
    </source>
</evidence>
<keyword evidence="2" id="KW-0805">Transcription regulation</keyword>
<evidence type="ECO:0000313" key="8">
    <source>
        <dbReference type="Proteomes" id="UP000594638"/>
    </source>
</evidence>
<dbReference type="PROSITE" id="PS50888">
    <property type="entry name" value="BHLH"/>
    <property type="match status" value="1"/>
</dbReference>
<keyword evidence="8" id="KW-1185">Reference proteome</keyword>
<evidence type="ECO:0000256" key="1">
    <source>
        <dbReference type="ARBA" id="ARBA00004123"/>
    </source>
</evidence>
<reference evidence="7 8" key="1">
    <citation type="submission" date="2019-12" db="EMBL/GenBank/DDBJ databases">
        <authorList>
            <person name="Alioto T."/>
            <person name="Alioto T."/>
            <person name="Gomez Garrido J."/>
        </authorList>
    </citation>
    <scope>NUCLEOTIDE SEQUENCE [LARGE SCALE GENOMIC DNA]</scope>
</reference>
<dbReference type="FunFam" id="4.10.280.10:FF:000075">
    <property type="entry name" value="Transcription factor bHLH113 family"/>
    <property type="match status" value="1"/>
</dbReference>
<dbReference type="InterPro" id="IPR045239">
    <property type="entry name" value="bHLH95_bHLH"/>
</dbReference>
<name>A0A8S0T1R2_OLEEU</name>
<keyword evidence="3" id="KW-0238">DNA-binding</keyword>
<protein>
    <submittedName>
        <fullName evidence="7">Transcription factor bHLH113-like</fullName>
    </submittedName>
</protein>
<dbReference type="PANTHER" id="PTHR16223">
    <property type="entry name" value="TRANSCRIPTION FACTOR BHLH83-RELATED"/>
    <property type="match status" value="1"/>
</dbReference>
<dbReference type="GO" id="GO:0046983">
    <property type="term" value="F:protein dimerization activity"/>
    <property type="evidence" value="ECO:0007669"/>
    <property type="project" value="InterPro"/>
</dbReference>
<dbReference type="GO" id="GO:0000978">
    <property type="term" value="F:RNA polymerase II cis-regulatory region sequence-specific DNA binding"/>
    <property type="evidence" value="ECO:0007669"/>
    <property type="project" value="TreeGrafter"/>
</dbReference>
<dbReference type="InterPro" id="IPR011598">
    <property type="entry name" value="bHLH_dom"/>
</dbReference>
<dbReference type="InterPro" id="IPR036638">
    <property type="entry name" value="HLH_DNA-bd_sf"/>
</dbReference>
<keyword evidence="4" id="KW-0804">Transcription</keyword>
<evidence type="ECO:0000256" key="2">
    <source>
        <dbReference type="ARBA" id="ARBA00023015"/>
    </source>
</evidence>
<dbReference type="Gene3D" id="4.10.280.10">
    <property type="entry name" value="Helix-loop-helix DNA-binding domain"/>
    <property type="match status" value="1"/>
</dbReference>
<evidence type="ECO:0000313" key="7">
    <source>
        <dbReference type="EMBL" id="CAA2999380.1"/>
    </source>
</evidence>
<evidence type="ECO:0000256" key="5">
    <source>
        <dbReference type="ARBA" id="ARBA00023242"/>
    </source>
</evidence>
<dbReference type="SMART" id="SM00353">
    <property type="entry name" value="HLH"/>
    <property type="match status" value="1"/>
</dbReference>
<sequence>MMMENKRRPVSLDQSSLMGLTQKRPKIEVPLSAKEKKEKVSERISALQQLVSPYGKTDTASVLLEAMEYIRFLQEQVNVLSAPYLYSTPTTSTQVSIKVFCGFFIFPILLQNILFDWVEPDHIVTCVLDHRSTFGVRSTELSSVDLVLTA</sequence>
<dbReference type="InterPro" id="IPR045843">
    <property type="entry name" value="IND-like"/>
</dbReference>
<dbReference type="Gramene" id="OE9A116618T4">
    <property type="protein sequence ID" value="OE9A116618C4"/>
    <property type="gene ID" value="OE9A116618"/>
</dbReference>
<dbReference type="OrthoDB" id="785070at2759"/>
<dbReference type="CDD" id="cd11393">
    <property type="entry name" value="bHLH_AtbHLH_like"/>
    <property type="match status" value="1"/>
</dbReference>
<dbReference type="Gramene" id="OE9A116618T5">
    <property type="protein sequence ID" value="OE9A116618C5"/>
    <property type="gene ID" value="OE9A116618"/>
</dbReference>
<evidence type="ECO:0000256" key="3">
    <source>
        <dbReference type="ARBA" id="ARBA00023125"/>
    </source>
</evidence>
<dbReference type="EMBL" id="CACTIH010005631">
    <property type="protein sequence ID" value="CAA2999380.1"/>
    <property type="molecule type" value="Genomic_DNA"/>
</dbReference>
<feature type="domain" description="BHLH" evidence="6">
    <location>
        <begin position="24"/>
        <end position="73"/>
    </location>
</feature>
<dbReference type="PANTHER" id="PTHR16223:SF249">
    <property type="entry name" value="TRANSCRIPTION FACTOR BHLH154"/>
    <property type="match status" value="1"/>
</dbReference>
<accession>A0A8S0T1R2</accession>
<comment type="subcellular location">
    <subcellularLocation>
        <location evidence="1">Nucleus</location>
    </subcellularLocation>
</comment>